<sequence>MRVTSKPLRAKDVAKEMIHPQKSTIAKVIRMTVRITDEEKAIDDIADYLRQHVQVFPSRIMGEKESSSYAWGRLDDNHKRLSYKTMKDNASDDLLLHLAPANRGTRNVQPFLVCSKTGQERRGIYYIMTDGHLIQVGANAIIAFDILLKLHYCFDVDFASDLVNFYDFITACVMQLHQPKGCSIALETTLQNVTLKENDESDDGIEDDENEMN</sequence>
<gene>
    <name evidence="2" type="primary">LOC112467998</name>
</gene>
<dbReference type="GeneID" id="112467998"/>
<organism evidence="1 2">
    <name type="scientific">Temnothorax curvispinosus</name>
    <dbReference type="NCBI Taxonomy" id="300111"/>
    <lineage>
        <taxon>Eukaryota</taxon>
        <taxon>Metazoa</taxon>
        <taxon>Ecdysozoa</taxon>
        <taxon>Arthropoda</taxon>
        <taxon>Hexapoda</taxon>
        <taxon>Insecta</taxon>
        <taxon>Pterygota</taxon>
        <taxon>Neoptera</taxon>
        <taxon>Endopterygota</taxon>
        <taxon>Hymenoptera</taxon>
        <taxon>Apocrita</taxon>
        <taxon>Aculeata</taxon>
        <taxon>Formicoidea</taxon>
        <taxon>Formicidae</taxon>
        <taxon>Myrmicinae</taxon>
        <taxon>Temnothorax</taxon>
    </lineage>
</organism>
<dbReference type="Proteomes" id="UP000504618">
    <property type="component" value="Unplaced"/>
</dbReference>
<dbReference type="OrthoDB" id="8193468at2759"/>
<proteinExistence type="predicted"/>
<protein>
    <submittedName>
        <fullName evidence="2">Uncharacterized protein LOC112467998</fullName>
    </submittedName>
</protein>
<dbReference type="AlphaFoldDB" id="A0A6J1RJ89"/>
<keyword evidence="1" id="KW-1185">Reference proteome</keyword>
<name>A0A6J1RJ89_9HYME</name>
<accession>A0A6J1RJ89</accession>
<reference evidence="2" key="1">
    <citation type="submission" date="2025-08" db="UniProtKB">
        <authorList>
            <consortium name="RefSeq"/>
        </authorList>
    </citation>
    <scope>IDENTIFICATION</scope>
    <source>
        <tissue evidence="2">Whole body</tissue>
    </source>
</reference>
<evidence type="ECO:0000313" key="2">
    <source>
        <dbReference type="RefSeq" id="XP_024892756.1"/>
    </source>
</evidence>
<evidence type="ECO:0000313" key="1">
    <source>
        <dbReference type="Proteomes" id="UP000504618"/>
    </source>
</evidence>
<dbReference type="RefSeq" id="XP_024892756.1">
    <property type="nucleotide sequence ID" value="XM_025036988.1"/>
</dbReference>